<protein>
    <submittedName>
        <fullName evidence="11">ABC transporter permease</fullName>
    </submittedName>
</protein>
<dbReference type="EMBL" id="JAFLEQ010000018">
    <property type="protein sequence ID" value="MBN9645304.1"/>
    <property type="molecule type" value="Genomic_DNA"/>
</dbReference>
<gene>
    <name evidence="11" type="ORF">JZY06_11875</name>
</gene>
<evidence type="ECO:0000256" key="2">
    <source>
        <dbReference type="ARBA" id="ARBA00007783"/>
    </source>
</evidence>
<feature type="transmembrane region" description="Helical" evidence="9">
    <location>
        <begin position="210"/>
        <end position="229"/>
    </location>
</feature>
<feature type="transmembrane region" description="Helical" evidence="9">
    <location>
        <begin position="265"/>
        <end position="284"/>
    </location>
</feature>
<keyword evidence="5 9" id="KW-0812">Transmembrane</keyword>
<dbReference type="AlphaFoldDB" id="A0A939IUU1"/>
<dbReference type="PANTHER" id="PTHR30413:SF8">
    <property type="entry name" value="TRANSPORT PERMEASE PROTEIN"/>
    <property type="match status" value="1"/>
</dbReference>
<evidence type="ECO:0000256" key="9">
    <source>
        <dbReference type="SAM" id="Phobius"/>
    </source>
</evidence>
<keyword evidence="12" id="KW-1185">Reference proteome</keyword>
<feature type="transmembrane region" description="Helical" evidence="9">
    <location>
        <begin position="141"/>
        <end position="163"/>
    </location>
</feature>
<dbReference type="GO" id="GO:0140359">
    <property type="term" value="F:ABC-type transporter activity"/>
    <property type="evidence" value="ECO:0007669"/>
    <property type="project" value="InterPro"/>
</dbReference>
<sequence>MIRASENPSRSSSRGATEAGELKPVIGRPPLRIYLRQLWQRRYFILAESRAKAFSQTRNMLLGHVWLILSPLLDAAVYGLIFGLLLKTSRGIDYFVLYLFVGITFFGMISQSVGGAVGLIRSRKNIIKAFSFPRAALVLSFSLRQVIDAVPQILVAALVVAFFPNGPGLHPAVLLSPFVYLLMIIFDAGLSFFSAWLSDIIPDAKIPINYAIRFWFFASGIFFNIDHFIHDSMWLKILHSNPGYIILDMMRGCLIYGKYPPQGQWVLLTVIAVSTFIIGFLCFWSREVKYSRG</sequence>
<evidence type="ECO:0000256" key="6">
    <source>
        <dbReference type="ARBA" id="ARBA00022989"/>
    </source>
</evidence>
<feature type="transmembrane region" description="Helical" evidence="9">
    <location>
        <begin position="178"/>
        <end position="198"/>
    </location>
</feature>
<evidence type="ECO:0000256" key="7">
    <source>
        <dbReference type="ARBA" id="ARBA00023136"/>
    </source>
</evidence>
<dbReference type="Proteomes" id="UP000664332">
    <property type="component" value="Unassembled WGS sequence"/>
</dbReference>
<feature type="domain" description="ABC-2 type transporter transmembrane" evidence="10">
    <location>
        <begin position="55"/>
        <end position="253"/>
    </location>
</feature>
<keyword evidence="6 9" id="KW-1133">Transmembrane helix</keyword>
<accession>A0A939IUU1</accession>
<evidence type="ECO:0000256" key="5">
    <source>
        <dbReference type="ARBA" id="ARBA00022692"/>
    </source>
</evidence>
<feature type="compositionally biased region" description="Polar residues" evidence="8">
    <location>
        <begin position="1"/>
        <end position="15"/>
    </location>
</feature>
<evidence type="ECO:0000256" key="3">
    <source>
        <dbReference type="ARBA" id="ARBA00022448"/>
    </source>
</evidence>
<organism evidence="11 12">
    <name type="scientific">Corynebacterium mendelii</name>
    <dbReference type="NCBI Taxonomy" id="2765362"/>
    <lineage>
        <taxon>Bacteria</taxon>
        <taxon>Bacillati</taxon>
        <taxon>Actinomycetota</taxon>
        <taxon>Actinomycetes</taxon>
        <taxon>Mycobacteriales</taxon>
        <taxon>Corynebacteriaceae</taxon>
        <taxon>Corynebacterium</taxon>
    </lineage>
</organism>
<dbReference type="InterPro" id="IPR013525">
    <property type="entry name" value="ABC2_TM"/>
</dbReference>
<feature type="region of interest" description="Disordered" evidence="8">
    <location>
        <begin position="1"/>
        <end position="20"/>
    </location>
</feature>
<feature type="transmembrane region" description="Helical" evidence="9">
    <location>
        <begin position="60"/>
        <end position="85"/>
    </location>
</feature>
<dbReference type="GO" id="GO:0005886">
    <property type="term" value="C:plasma membrane"/>
    <property type="evidence" value="ECO:0007669"/>
    <property type="project" value="UniProtKB-SubCell"/>
</dbReference>
<feature type="transmembrane region" description="Helical" evidence="9">
    <location>
        <begin position="97"/>
        <end position="120"/>
    </location>
</feature>
<comment type="similarity">
    <text evidence="2">Belongs to the ABC-2 integral membrane protein family.</text>
</comment>
<evidence type="ECO:0000256" key="8">
    <source>
        <dbReference type="SAM" id="MobiDB-lite"/>
    </source>
</evidence>
<name>A0A939IUU1_9CORY</name>
<dbReference type="PANTHER" id="PTHR30413">
    <property type="entry name" value="INNER MEMBRANE TRANSPORT PERMEASE"/>
    <property type="match status" value="1"/>
</dbReference>
<keyword evidence="7 9" id="KW-0472">Membrane</keyword>
<keyword evidence="4" id="KW-1003">Cell membrane</keyword>
<evidence type="ECO:0000256" key="1">
    <source>
        <dbReference type="ARBA" id="ARBA00004429"/>
    </source>
</evidence>
<evidence type="ECO:0000313" key="11">
    <source>
        <dbReference type="EMBL" id="MBN9645304.1"/>
    </source>
</evidence>
<proteinExistence type="inferred from homology"/>
<comment type="subcellular location">
    <subcellularLocation>
        <location evidence="1">Cell inner membrane</location>
        <topology evidence="1">Multi-pass membrane protein</topology>
    </subcellularLocation>
</comment>
<dbReference type="GO" id="GO:0015920">
    <property type="term" value="P:lipopolysaccharide transport"/>
    <property type="evidence" value="ECO:0007669"/>
    <property type="project" value="TreeGrafter"/>
</dbReference>
<keyword evidence="3" id="KW-0813">Transport</keyword>
<dbReference type="Pfam" id="PF01061">
    <property type="entry name" value="ABC2_membrane"/>
    <property type="match status" value="1"/>
</dbReference>
<comment type="caution">
    <text evidence="11">The sequence shown here is derived from an EMBL/GenBank/DDBJ whole genome shotgun (WGS) entry which is preliminary data.</text>
</comment>
<reference evidence="11" key="1">
    <citation type="submission" date="2021-03" db="EMBL/GenBank/DDBJ databases">
        <authorList>
            <person name="Sun Q."/>
        </authorList>
    </citation>
    <scope>NUCLEOTIDE SEQUENCE</scope>
    <source>
        <strain evidence="11">CCM 8862</strain>
    </source>
</reference>
<evidence type="ECO:0000313" key="12">
    <source>
        <dbReference type="Proteomes" id="UP000664332"/>
    </source>
</evidence>
<dbReference type="RefSeq" id="WP_207279787.1">
    <property type="nucleotide sequence ID" value="NZ_JAFLEQ010000018.1"/>
</dbReference>
<evidence type="ECO:0000259" key="10">
    <source>
        <dbReference type="Pfam" id="PF01061"/>
    </source>
</evidence>
<evidence type="ECO:0000256" key="4">
    <source>
        <dbReference type="ARBA" id="ARBA00022475"/>
    </source>
</evidence>